<name>A0A0S6VUR9_9BACT</name>
<dbReference type="AlphaFoldDB" id="A0A0S6VUR9"/>
<protein>
    <submittedName>
        <fullName evidence="1">Uncharacterized protein</fullName>
    </submittedName>
</protein>
<evidence type="ECO:0000313" key="2">
    <source>
        <dbReference type="Proteomes" id="UP000030700"/>
    </source>
</evidence>
<dbReference type="Proteomes" id="UP000030700">
    <property type="component" value="Unassembled WGS sequence"/>
</dbReference>
<organism evidence="1">
    <name type="scientific">Candidatus Moduliflexus flocculans</name>
    <dbReference type="NCBI Taxonomy" id="1499966"/>
    <lineage>
        <taxon>Bacteria</taxon>
        <taxon>Candidatus Moduliflexota</taxon>
        <taxon>Candidatus Moduliflexia</taxon>
        <taxon>Candidatus Moduliflexales</taxon>
        <taxon>Candidatus Moduliflexaceae</taxon>
    </lineage>
</organism>
<keyword evidence="2" id="KW-1185">Reference proteome</keyword>
<dbReference type="HOGENOM" id="CLU_178275_0_0_0"/>
<accession>A0A0S6VUR9</accession>
<reference evidence="1" key="1">
    <citation type="journal article" date="2015" name="PeerJ">
        <title>First genomic representation of candidate bacterial phylum KSB3 points to enhanced environmental sensing as a trigger of wastewater bulking.</title>
        <authorList>
            <person name="Sekiguchi Y."/>
            <person name="Ohashi A."/>
            <person name="Parks D.H."/>
            <person name="Yamauchi T."/>
            <person name="Tyson G.W."/>
            <person name="Hugenholtz P."/>
        </authorList>
    </citation>
    <scope>NUCLEOTIDE SEQUENCE [LARGE SCALE GENOMIC DNA]</scope>
</reference>
<evidence type="ECO:0000313" key="1">
    <source>
        <dbReference type="EMBL" id="GAK48977.1"/>
    </source>
</evidence>
<sequence>MNWTDIKRGLLYGQPAVQIIGLQQQELKMAMRDIGRLIHAGWIENLTDEAVQRMQTACDLNQCLDVWDEFRHDNPILLRKQRKVSFPTSERAKTRSPRKRTVA</sequence>
<gene>
    <name evidence="1" type="ORF">U14_00194</name>
</gene>
<proteinExistence type="predicted"/>
<dbReference type="EMBL" id="DF820455">
    <property type="protein sequence ID" value="GAK48977.1"/>
    <property type="molecule type" value="Genomic_DNA"/>
</dbReference>